<dbReference type="Proteomes" id="UP000618931">
    <property type="component" value="Unassembled WGS sequence"/>
</dbReference>
<evidence type="ECO:0000313" key="2">
    <source>
        <dbReference type="Proteomes" id="UP000618931"/>
    </source>
</evidence>
<dbReference type="PROSITE" id="PS51257">
    <property type="entry name" value="PROKAR_LIPOPROTEIN"/>
    <property type="match status" value="1"/>
</dbReference>
<keyword evidence="2" id="KW-1185">Reference proteome</keyword>
<accession>A0ABS0HXS3</accession>
<gene>
    <name evidence="1" type="ORF">I2H31_00190</name>
</gene>
<evidence type="ECO:0008006" key="3">
    <source>
        <dbReference type="Google" id="ProtNLM"/>
    </source>
</evidence>
<comment type="caution">
    <text evidence="1">The sequence shown here is derived from an EMBL/GenBank/DDBJ whole genome shotgun (WGS) entry which is preliminary data.</text>
</comment>
<evidence type="ECO:0000313" key="1">
    <source>
        <dbReference type="EMBL" id="MBF9219504.1"/>
    </source>
</evidence>
<organism evidence="1 2">
    <name type="scientific">Hymenobacter ruricola</name>
    <dbReference type="NCBI Taxonomy" id="2791023"/>
    <lineage>
        <taxon>Bacteria</taxon>
        <taxon>Pseudomonadati</taxon>
        <taxon>Bacteroidota</taxon>
        <taxon>Cytophagia</taxon>
        <taxon>Cytophagales</taxon>
        <taxon>Hymenobacteraceae</taxon>
        <taxon>Hymenobacter</taxon>
    </lineage>
</organism>
<sequence length="209" mass="23530">MIEFYFKPMFANTKFTILCAYLFLGALAFSCQKEKDVTSELVATKMQSANEDLVGVMAADQLVKDYILADVNFAKEYAVWYNGLAPAEQQQRKAEIDHAVETGQGVSDPAHTAQETAAYNESQQRRMDEIKQKYPQLAALSPTEYADIQARVYDRVVEGYQPQQLLGSGCIAFYYRCKDYCRNSGQGYKCLDACTAGYYACIAENPSKW</sequence>
<protein>
    <recommendedName>
        <fullName evidence="3">Lipoprotein</fullName>
    </recommendedName>
</protein>
<reference evidence="1 2" key="1">
    <citation type="submission" date="2020-11" db="EMBL/GenBank/DDBJ databases">
        <authorList>
            <person name="Kim M.K."/>
        </authorList>
    </citation>
    <scope>NUCLEOTIDE SEQUENCE [LARGE SCALE GENOMIC DNA]</scope>
    <source>
        <strain evidence="1 2">BT662</strain>
    </source>
</reference>
<dbReference type="RefSeq" id="WP_196290993.1">
    <property type="nucleotide sequence ID" value="NZ_JADQDM010000001.1"/>
</dbReference>
<proteinExistence type="predicted"/>
<dbReference type="EMBL" id="JADQDM010000001">
    <property type="protein sequence ID" value="MBF9219504.1"/>
    <property type="molecule type" value="Genomic_DNA"/>
</dbReference>
<name>A0ABS0HXS3_9BACT</name>